<evidence type="ECO:0000313" key="1">
    <source>
        <dbReference type="EMBL" id="KAL2715995.1"/>
    </source>
</evidence>
<evidence type="ECO:0000313" key="2">
    <source>
        <dbReference type="Proteomes" id="UP001607302"/>
    </source>
</evidence>
<dbReference type="Proteomes" id="UP001607302">
    <property type="component" value="Unassembled WGS sequence"/>
</dbReference>
<comment type="caution">
    <text evidence="1">The sequence shown here is derived from an EMBL/GenBank/DDBJ whole genome shotgun (WGS) entry which is preliminary data.</text>
</comment>
<organism evidence="1 2">
    <name type="scientific">Vespula squamosa</name>
    <name type="common">Southern yellow jacket</name>
    <name type="synonym">Wasp</name>
    <dbReference type="NCBI Taxonomy" id="30214"/>
    <lineage>
        <taxon>Eukaryota</taxon>
        <taxon>Metazoa</taxon>
        <taxon>Ecdysozoa</taxon>
        <taxon>Arthropoda</taxon>
        <taxon>Hexapoda</taxon>
        <taxon>Insecta</taxon>
        <taxon>Pterygota</taxon>
        <taxon>Neoptera</taxon>
        <taxon>Endopterygota</taxon>
        <taxon>Hymenoptera</taxon>
        <taxon>Apocrita</taxon>
        <taxon>Aculeata</taxon>
        <taxon>Vespoidea</taxon>
        <taxon>Vespidae</taxon>
        <taxon>Vespinae</taxon>
        <taxon>Vespula</taxon>
    </lineage>
</organism>
<reference evidence="1 2" key="1">
    <citation type="journal article" date="2024" name="Ann. Entomol. Soc. Am.">
        <title>Genomic analyses of the southern and eastern yellowjacket wasps (Hymenoptera: Vespidae) reveal evolutionary signatures of social life.</title>
        <authorList>
            <person name="Catto M.A."/>
            <person name="Caine P.B."/>
            <person name="Orr S.E."/>
            <person name="Hunt B.G."/>
            <person name="Goodisman M.A.D."/>
        </authorList>
    </citation>
    <scope>NUCLEOTIDE SEQUENCE [LARGE SCALE GENOMIC DNA]</scope>
    <source>
        <strain evidence="1">233</strain>
        <tissue evidence="1">Head and thorax</tissue>
    </source>
</reference>
<protein>
    <submittedName>
        <fullName evidence="1">Uncharacterized protein</fullName>
    </submittedName>
</protein>
<sequence>MDHNILNSCLEDKYKIKAHACIFNIKLSEHIFNPTQIPRPLHTKTSSIKASHQHSIKFGSKCANAISVTSHITLIAQRIPR</sequence>
<gene>
    <name evidence="1" type="ORF">V1478_013671</name>
</gene>
<proteinExistence type="predicted"/>
<accession>A0ABD2A5V6</accession>
<dbReference type="AlphaFoldDB" id="A0ABD2A5V6"/>
<name>A0ABD2A5V6_VESSQ</name>
<keyword evidence="2" id="KW-1185">Reference proteome</keyword>
<dbReference type="EMBL" id="JAUDFV010000154">
    <property type="protein sequence ID" value="KAL2715995.1"/>
    <property type="molecule type" value="Genomic_DNA"/>
</dbReference>